<accession>A0A830HR86</accession>
<dbReference type="Proteomes" id="UP000660262">
    <property type="component" value="Unassembled WGS sequence"/>
</dbReference>
<name>A0A830HR86_9CHLO</name>
<evidence type="ECO:0000313" key="2">
    <source>
        <dbReference type="Proteomes" id="UP000660262"/>
    </source>
</evidence>
<sequence length="364" mass="40495">MSFNMVAACDRRDDIDGKVSEAFGPKPTTSRHASLVSVEGAIDDALQQRTKEINRFADRNGCYSTSAGSFKDKDTTNQQVVIATFHVGNVTHAQHNNLVCTLRSARLHHQKCRLVVLTDMQTDFTAITQEVGNVKVKRHAFKQTGKVWAMYNRVKAERLFLLEELRRRGSSHVVFVDSNDIVIAGDLTGAMFHEHAPGVAFTFRGRTGGSAAKSMPINLGVKAVHANALAEGALVYTKFLEIFRASLTNRTHSLFVTDQASVHAMISHSDNFRPSKFMRSRSFHYTLPIEYTRLGDMSGERRCVSVLLNMLSCRIFNAQPFDRKACRTSPLTKIYHLKGSLKSRMAEVCNTLVPDGASPLTTEL</sequence>
<comment type="caution">
    <text evidence="1">The sequence shown here is derived from an EMBL/GenBank/DDBJ whole genome shotgun (WGS) entry which is preliminary data.</text>
</comment>
<protein>
    <submittedName>
        <fullName evidence="1">Uncharacterized protein</fullName>
    </submittedName>
</protein>
<gene>
    <name evidence="1" type="ORF">PPROV_000627100</name>
</gene>
<dbReference type="AlphaFoldDB" id="A0A830HR86"/>
<dbReference type="EMBL" id="BNJQ01000017">
    <property type="protein sequence ID" value="GHP07529.1"/>
    <property type="molecule type" value="Genomic_DNA"/>
</dbReference>
<keyword evidence="2" id="KW-1185">Reference proteome</keyword>
<reference evidence="1" key="1">
    <citation type="submission" date="2020-10" db="EMBL/GenBank/DDBJ databases">
        <title>Unveiling of a novel bifunctional photoreceptor, Dualchrome1, isolated from a cosmopolitan green alga.</title>
        <authorList>
            <person name="Suzuki S."/>
            <person name="Kawachi M."/>
        </authorList>
    </citation>
    <scope>NUCLEOTIDE SEQUENCE</scope>
    <source>
        <strain evidence="1">NIES 2893</strain>
    </source>
</reference>
<proteinExistence type="predicted"/>
<evidence type="ECO:0000313" key="1">
    <source>
        <dbReference type="EMBL" id="GHP07529.1"/>
    </source>
</evidence>
<organism evidence="1 2">
    <name type="scientific">Pycnococcus provasolii</name>
    <dbReference type="NCBI Taxonomy" id="41880"/>
    <lineage>
        <taxon>Eukaryota</taxon>
        <taxon>Viridiplantae</taxon>
        <taxon>Chlorophyta</taxon>
        <taxon>Pseudoscourfieldiophyceae</taxon>
        <taxon>Pseudoscourfieldiales</taxon>
        <taxon>Pycnococcaceae</taxon>
        <taxon>Pycnococcus</taxon>
    </lineage>
</organism>